<dbReference type="PANTHER" id="PTHR17085">
    <property type="entry name" value="NUCLEAR RECEPTOR COACTIVATOR 4"/>
    <property type="match status" value="1"/>
</dbReference>
<dbReference type="GO" id="GO:0006879">
    <property type="term" value="P:intracellular iron ion homeostasis"/>
    <property type="evidence" value="ECO:0007669"/>
    <property type="project" value="InterPro"/>
</dbReference>
<dbReference type="GO" id="GO:0009725">
    <property type="term" value="P:response to hormone"/>
    <property type="evidence" value="ECO:0007669"/>
    <property type="project" value="TreeGrafter"/>
</dbReference>
<dbReference type="AlphaFoldDB" id="A0AAN9A1K1"/>
<sequence length="601" mass="67187">MSLEKLKQETSAKLALVDRSITQVDSYRKQLQENALKIKEEIHEAVERQVGSLRGRERQLVRQVEVVTAHQTCLLNTQQAGLMHSQGALTATNNILQQCTPSDVSTLSKIKMDDIPSLGKVKPVNMITVHLKESNLKSSIQGFGHVQLPDTITHHPSPVIPVKLEEYEDEDHDVLYKSVAGSVTGAEHITVQFPRLSHQNWLMRQKEKNIEFVHEAKIPAYNKKPSNCDVSSWLSNLRIDEMQDGEDNEVSSGSIGSFDLVSNGAASSTRSSESSSIEIVPSHFESEKDDCSAVGSTCEIETLPLCLKEKSRWLSPQHSATMPLLQQIQVSEACQANEKCSDFSECVCQGSCIDVALQKAQQTAEYQSKISRKRTLSQAEATDSVLAHMANILSSDNSIWLMKGHDVQSCLPKPAKRALYAEIGEKWLSHPTSSNSPSSRLIPLINVSAHSNIWLLHKLKAEKISKDEKMESDTEKTKDEKESSRITTEDLSEALRKVRFDAANLDLRNFYAAKKVCHYAKEPSDVLTDESWLASKAGEVKQSVDNRLQENDITNKEKWLACSSLRKLNVMRREENLPSRLPDAVLALADADLKQWLVKRL</sequence>
<gene>
    <name evidence="2" type="ORF">SK128_011765</name>
</gene>
<comment type="caution">
    <text evidence="2">The sequence shown here is derived from an EMBL/GenBank/DDBJ whole genome shotgun (WGS) entry which is preliminary data.</text>
</comment>
<feature type="region of interest" description="Disordered" evidence="1">
    <location>
        <begin position="466"/>
        <end position="485"/>
    </location>
</feature>
<keyword evidence="3" id="KW-1185">Reference proteome</keyword>
<name>A0AAN9A1K1_HALRR</name>
<dbReference type="PANTHER" id="PTHR17085:SF3">
    <property type="entry name" value="NUCLEAR RECEPTOR COACTIVATOR 4"/>
    <property type="match status" value="1"/>
</dbReference>
<evidence type="ECO:0008006" key="4">
    <source>
        <dbReference type="Google" id="ProtNLM"/>
    </source>
</evidence>
<evidence type="ECO:0000313" key="3">
    <source>
        <dbReference type="Proteomes" id="UP001381693"/>
    </source>
</evidence>
<organism evidence="2 3">
    <name type="scientific">Halocaridina rubra</name>
    <name type="common">Hawaiian red shrimp</name>
    <dbReference type="NCBI Taxonomy" id="373956"/>
    <lineage>
        <taxon>Eukaryota</taxon>
        <taxon>Metazoa</taxon>
        <taxon>Ecdysozoa</taxon>
        <taxon>Arthropoda</taxon>
        <taxon>Crustacea</taxon>
        <taxon>Multicrustacea</taxon>
        <taxon>Malacostraca</taxon>
        <taxon>Eumalacostraca</taxon>
        <taxon>Eucarida</taxon>
        <taxon>Decapoda</taxon>
        <taxon>Pleocyemata</taxon>
        <taxon>Caridea</taxon>
        <taxon>Atyoidea</taxon>
        <taxon>Atyidae</taxon>
        <taxon>Halocaridina</taxon>
    </lineage>
</organism>
<dbReference type="EMBL" id="JAXCGZ010009491">
    <property type="protein sequence ID" value="KAK7077001.1"/>
    <property type="molecule type" value="Genomic_DNA"/>
</dbReference>
<protein>
    <recommendedName>
        <fullName evidence="4">Nuclear receptor coactivator 4</fullName>
    </recommendedName>
</protein>
<dbReference type="Proteomes" id="UP001381693">
    <property type="component" value="Unassembled WGS sequence"/>
</dbReference>
<evidence type="ECO:0000256" key="1">
    <source>
        <dbReference type="SAM" id="MobiDB-lite"/>
    </source>
</evidence>
<evidence type="ECO:0000313" key="2">
    <source>
        <dbReference type="EMBL" id="KAK7077001.1"/>
    </source>
</evidence>
<proteinExistence type="predicted"/>
<dbReference type="InterPro" id="IPR039947">
    <property type="entry name" value="NCoA-4"/>
</dbReference>
<reference evidence="2 3" key="1">
    <citation type="submission" date="2023-11" db="EMBL/GenBank/DDBJ databases">
        <title>Halocaridina rubra genome assembly.</title>
        <authorList>
            <person name="Smith C."/>
        </authorList>
    </citation>
    <scope>NUCLEOTIDE SEQUENCE [LARGE SCALE GENOMIC DNA]</scope>
    <source>
        <strain evidence="2">EP-1</strain>
        <tissue evidence="2">Whole</tissue>
    </source>
</reference>
<accession>A0AAN9A1K1</accession>
<dbReference type="GO" id="GO:0003713">
    <property type="term" value="F:transcription coactivator activity"/>
    <property type="evidence" value="ECO:0007669"/>
    <property type="project" value="InterPro"/>
</dbReference>